<keyword evidence="2" id="KW-0560">Oxidoreductase</keyword>
<dbReference type="GeneID" id="36524576"/>
<sequence length="488" mass="54436">MGPANYYDIVIIGAGIAGINAAYRVQTTLPHHSYVILEARPVPGGTWDLFRYPGVRADSDIHTYGFPWYPYPREETMPNGHALFEYINDAARVSSIDSHIFFNHRVVKSVWSSQDNMWALETVAQHEECRRFRSRFVIFATGYFDHQHPLSVEIPGLSTYRGTVVHPQFWPPDLEYRGKKVAVIGSGATAISLVPKLAETASAVTVIQRNPSYIVSVSSSSGNSTWLTRLLPTALSRKLKCYGWLAVTLAGYYICPRFPRLAKAFILKLVGQQLPDHIPIDPHFTPQYNVWDQRLLASPDGDFFQSLRGGRATIETTHIQEITDRDIVLDSGRVINADIIVTATGLSLQIGGGTQFTVDGDPCDLSQKFMWKGVMLQDIPNAFFVLGYLTNASWTLGVDVSALLICRLIKHMENGKGTTLACTPRMRGSSGLPCRLWDLKSTYIVAADDSLPKTGNISPWRPRSNYILDYLNARYGSFGECMEFTEAV</sequence>
<organism evidence="3 4">
    <name type="scientific">Aspergillus candidus</name>
    <dbReference type="NCBI Taxonomy" id="41067"/>
    <lineage>
        <taxon>Eukaryota</taxon>
        <taxon>Fungi</taxon>
        <taxon>Dikarya</taxon>
        <taxon>Ascomycota</taxon>
        <taxon>Pezizomycotina</taxon>
        <taxon>Eurotiomycetes</taxon>
        <taxon>Eurotiomycetidae</taxon>
        <taxon>Eurotiales</taxon>
        <taxon>Aspergillaceae</taxon>
        <taxon>Aspergillus</taxon>
        <taxon>Aspergillus subgen. Circumdati</taxon>
    </lineage>
</organism>
<dbReference type="RefSeq" id="XP_024671632.1">
    <property type="nucleotide sequence ID" value="XM_024817416.1"/>
</dbReference>
<dbReference type="PANTHER" id="PTHR43872:SF1">
    <property type="entry name" value="MONOOXYGENASE, PUTATIVE (AFU_ORTHOLOGUE AFUA_8G02570)-RELATED"/>
    <property type="match status" value="1"/>
</dbReference>
<dbReference type="PRINTS" id="PR00411">
    <property type="entry name" value="PNDRDTASEI"/>
</dbReference>
<dbReference type="PANTHER" id="PTHR43872">
    <property type="entry name" value="MONOOXYGENASE, PUTATIVE (AFU_ORTHOLOGUE AFUA_8G02570)-RELATED"/>
    <property type="match status" value="1"/>
</dbReference>
<reference evidence="3 4" key="1">
    <citation type="submission" date="2017-12" db="EMBL/GenBank/DDBJ databases">
        <authorList>
            <consortium name="DOE Joint Genome Institute"/>
            <person name="Haridas S."/>
            <person name="Kjaerbolling I."/>
            <person name="Vesth T.C."/>
            <person name="Frisvad J.C."/>
            <person name="Nybo J.L."/>
            <person name="Theobald S."/>
            <person name="Kuo A."/>
            <person name="Bowyer P."/>
            <person name="Matsuda Y."/>
            <person name="Mondo S."/>
            <person name="Lyhne E.K."/>
            <person name="Kogle M.E."/>
            <person name="Clum A."/>
            <person name="Lipzen A."/>
            <person name="Salamov A."/>
            <person name="Ngan C.Y."/>
            <person name="Daum C."/>
            <person name="Chiniquy J."/>
            <person name="Barry K."/>
            <person name="LaButti K."/>
            <person name="Simmons B.A."/>
            <person name="Magnuson J.K."/>
            <person name="Mortensen U.H."/>
            <person name="Larsen T.O."/>
            <person name="Grigoriev I.V."/>
            <person name="Baker S.E."/>
            <person name="Andersen M.R."/>
            <person name="Nordberg H.P."/>
            <person name="Cantor M.N."/>
            <person name="Hua S.X."/>
        </authorList>
    </citation>
    <scope>NUCLEOTIDE SEQUENCE [LARGE SCALE GENOMIC DNA]</scope>
    <source>
        <strain evidence="3 4">CBS 102.13</strain>
    </source>
</reference>
<evidence type="ECO:0000313" key="4">
    <source>
        <dbReference type="Proteomes" id="UP000234585"/>
    </source>
</evidence>
<keyword evidence="4" id="KW-1185">Reference proteome</keyword>
<dbReference type="SUPFAM" id="SSF51905">
    <property type="entry name" value="FAD/NAD(P)-binding domain"/>
    <property type="match status" value="1"/>
</dbReference>
<dbReference type="PRINTS" id="PR00368">
    <property type="entry name" value="FADPNR"/>
</dbReference>
<dbReference type="EMBL" id="KZ559141">
    <property type="protein sequence ID" value="PLB37620.1"/>
    <property type="molecule type" value="Genomic_DNA"/>
</dbReference>
<name>A0A2I2FAH6_ASPCN</name>
<gene>
    <name evidence="3" type="ORF">BDW47DRAFT_131894</name>
</gene>
<comment type="cofactor">
    <cofactor evidence="1">
        <name>FAD</name>
        <dbReference type="ChEBI" id="CHEBI:57692"/>
    </cofactor>
</comment>
<protein>
    <submittedName>
        <fullName evidence="3">Putative flavo protein</fullName>
    </submittedName>
</protein>
<accession>A0A2I2FAH6</accession>
<evidence type="ECO:0000313" key="3">
    <source>
        <dbReference type="EMBL" id="PLB37620.1"/>
    </source>
</evidence>
<dbReference type="Gene3D" id="3.50.50.60">
    <property type="entry name" value="FAD/NAD(P)-binding domain"/>
    <property type="match status" value="2"/>
</dbReference>
<dbReference type="OrthoDB" id="66881at2759"/>
<dbReference type="GO" id="GO:0004497">
    <property type="term" value="F:monooxygenase activity"/>
    <property type="evidence" value="ECO:0007669"/>
    <property type="project" value="UniProtKB-KW"/>
</dbReference>
<proteinExistence type="predicted"/>
<evidence type="ECO:0000256" key="2">
    <source>
        <dbReference type="ARBA" id="ARBA00023033"/>
    </source>
</evidence>
<evidence type="ECO:0000256" key="1">
    <source>
        <dbReference type="ARBA" id="ARBA00001974"/>
    </source>
</evidence>
<dbReference type="InterPro" id="IPR051820">
    <property type="entry name" value="FAD-binding_MO"/>
</dbReference>
<dbReference type="Pfam" id="PF13738">
    <property type="entry name" value="Pyr_redox_3"/>
    <property type="match status" value="1"/>
</dbReference>
<keyword evidence="2" id="KW-0503">Monooxygenase</keyword>
<dbReference type="Proteomes" id="UP000234585">
    <property type="component" value="Unassembled WGS sequence"/>
</dbReference>
<dbReference type="InterPro" id="IPR036188">
    <property type="entry name" value="FAD/NAD-bd_sf"/>
</dbReference>
<dbReference type="AlphaFoldDB" id="A0A2I2FAH6"/>